<evidence type="ECO:0000259" key="4">
    <source>
        <dbReference type="PROSITE" id="PS50987"/>
    </source>
</evidence>
<evidence type="ECO:0000256" key="3">
    <source>
        <dbReference type="ARBA" id="ARBA00023163"/>
    </source>
</evidence>
<dbReference type="SUPFAM" id="SSF46785">
    <property type="entry name" value="Winged helix' DNA-binding domain"/>
    <property type="match status" value="1"/>
</dbReference>
<dbReference type="CDD" id="cd00090">
    <property type="entry name" value="HTH_ARSR"/>
    <property type="match status" value="1"/>
</dbReference>
<feature type="domain" description="HTH arsR-type" evidence="4">
    <location>
        <begin position="1"/>
        <end position="95"/>
    </location>
</feature>
<dbReference type="InterPro" id="IPR001845">
    <property type="entry name" value="HTH_ArsR_DNA-bd_dom"/>
</dbReference>
<keyword evidence="2" id="KW-0238">DNA-binding</keyword>
<reference key="1">
    <citation type="submission" date="2017-08" db="EMBL/GenBank/DDBJ databases">
        <title>A dynamic microbial community with high functional redundancy inhabits the cold, oxic subseafloor aquifer.</title>
        <authorList>
            <person name="Tully B.J."/>
            <person name="Wheat C.G."/>
            <person name="Glazer B.T."/>
            <person name="Huber J.A."/>
        </authorList>
    </citation>
    <scope>NUCLEOTIDE SEQUENCE [LARGE SCALE GENOMIC DNA]</scope>
</reference>
<dbReference type="AlphaFoldDB" id="A0A2A4YRK3"/>
<dbReference type="PANTHER" id="PTHR43132:SF2">
    <property type="entry name" value="ARSENICAL RESISTANCE OPERON REPRESSOR ARSR-RELATED"/>
    <property type="match status" value="1"/>
</dbReference>
<evidence type="ECO:0000313" key="5">
    <source>
        <dbReference type="EMBL" id="PCI97149.1"/>
    </source>
</evidence>
<comment type="caution">
    <text evidence="5">The sequence shown here is derived from an EMBL/GenBank/DDBJ whole genome shotgun (WGS) entry which is preliminary data.</text>
</comment>
<keyword evidence="3" id="KW-0804">Transcription</keyword>
<dbReference type="Gene3D" id="1.10.10.10">
    <property type="entry name" value="Winged helix-like DNA-binding domain superfamily/Winged helix DNA-binding domain"/>
    <property type="match status" value="1"/>
</dbReference>
<sequence length="97" mass="10596">MEQKHAAQILHALGHNARLELFRLLVQAGDGGLNIGQIGKHLSMPPSTLAHHITTLVKANVITQHQNGRETINIANFKLVESMASYLFNDCCQGVEA</sequence>
<dbReference type="InterPro" id="IPR051011">
    <property type="entry name" value="Metal_resp_trans_reg"/>
</dbReference>
<dbReference type="InterPro" id="IPR036390">
    <property type="entry name" value="WH_DNA-bd_sf"/>
</dbReference>
<dbReference type="InterPro" id="IPR011991">
    <property type="entry name" value="ArsR-like_HTH"/>
</dbReference>
<dbReference type="PANTHER" id="PTHR43132">
    <property type="entry name" value="ARSENICAL RESISTANCE OPERON REPRESSOR ARSR-RELATED"/>
    <property type="match status" value="1"/>
</dbReference>
<organism evidence="5">
    <name type="scientific">OCS116 cluster bacterium</name>
    <dbReference type="NCBI Taxonomy" id="2030921"/>
    <lineage>
        <taxon>Bacteria</taxon>
        <taxon>Pseudomonadati</taxon>
        <taxon>Pseudomonadota</taxon>
        <taxon>Alphaproteobacteria</taxon>
        <taxon>OCS116 cluster</taxon>
    </lineage>
</organism>
<dbReference type="Pfam" id="PF12840">
    <property type="entry name" value="HTH_20"/>
    <property type="match status" value="1"/>
</dbReference>
<evidence type="ECO:0000256" key="2">
    <source>
        <dbReference type="ARBA" id="ARBA00023125"/>
    </source>
</evidence>
<dbReference type="GO" id="GO:0003700">
    <property type="term" value="F:DNA-binding transcription factor activity"/>
    <property type="evidence" value="ECO:0007669"/>
    <property type="project" value="InterPro"/>
</dbReference>
<accession>A0A2A4YRK3</accession>
<proteinExistence type="predicted"/>
<protein>
    <submittedName>
        <fullName evidence="5">Transcriptional regulator</fullName>
    </submittedName>
</protein>
<dbReference type="PROSITE" id="PS50987">
    <property type="entry name" value="HTH_ARSR_2"/>
    <property type="match status" value="1"/>
</dbReference>
<dbReference type="EMBL" id="NVUS01000033">
    <property type="protein sequence ID" value="PCI97149.1"/>
    <property type="molecule type" value="Genomic_DNA"/>
</dbReference>
<gene>
    <name evidence="5" type="ORF">COB13_16335</name>
</gene>
<reference evidence="5" key="2">
    <citation type="journal article" date="2018" name="ISME J.">
        <title>A dynamic microbial community with high functional redundancy inhabits the cold, oxic subseafloor aquifer.</title>
        <authorList>
            <person name="Tully B.J."/>
            <person name="Wheat C.G."/>
            <person name="Glazer B.T."/>
            <person name="Huber J.A."/>
        </authorList>
    </citation>
    <scope>NUCLEOTIDE SEQUENCE</scope>
    <source>
        <strain evidence="5">NORP83</strain>
    </source>
</reference>
<name>A0A2A4YRK3_9PROT</name>
<dbReference type="GO" id="GO:0003677">
    <property type="term" value="F:DNA binding"/>
    <property type="evidence" value="ECO:0007669"/>
    <property type="project" value="UniProtKB-KW"/>
</dbReference>
<keyword evidence="1" id="KW-0805">Transcription regulation</keyword>
<dbReference type="SMART" id="SM00418">
    <property type="entry name" value="HTH_ARSR"/>
    <property type="match status" value="1"/>
</dbReference>
<evidence type="ECO:0000256" key="1">
    <source>
        <dbReference type="ARBA" id="ARBA00023015"/>
    </source>
</evidence>
<dbReference type="InterPro" id="IPR036388">
    <property type="entry name" value="WH-like_DNA-bd_sf"/>
</dbReference>